<organism evidence="1">
    <name type="scientific">Borrelia crocidurae DOU</name>
    <dbReference type="NCBI Taxonomy" id="1293575"/>
    <lineage>
        <taxon>Bacteria</taxon>
        <taxon>Pseudomonadati</taxon>
        <taxon>Spirochaetota</taxon>
        <taxon>Spirochaetia</taxon>
        <taxon>Spirochaetales</taxon>
        <taxon>Borreliaceae</taxon>
        <taxon>Borrelia</taxon>
    </lineage>
</organism>
<geneLocation type="plasmid" evidence="1">
    <name>unnamed</name>
</geneLocation>
<name>W5SLL7_9SPIR</name>
<dbReference type="EMBL" id="CP004335">
    <property type="protein sequence ID" value="AHH07765.1"/>
    <property type="molecule type" value="Genomic_DNA"/>
</dbReference>
<protein>
    <submittedName>
        <fullName evidence="1">Variable major outer membrane lipoprotein</fullName>
    </submittedName>
</protein>
<dbReference type="AlphaFoldDB" id="W5SLL7"/>
<evidence type="ECO:0000313" key="1">
    <source>
        <dbReference type="EMBL" id="AHH07765.1"/>
    </source>
</evidence>
<proteinExistence type="predicted"/>
<keyword evidence="1" id="KW-0449">Lipoprotein</keyword>
<gene>
    <name evidence="1" type="ORF">BCD_1699</name>
</gene>
<keyword evidence="1" id="KW-0614">Plasmid</keyword>
<reference evidence="1" key="1">
    <citation type="submission" date="2013-02" db="EMBL/GenBank/DDBJ databases">
        <title>Comparative genomics of Borrelia species.</title>
        <authorList>
            <person name="Schwan T.G."/>
            <person name="Raffel S.J."/>
            <person name="Porcella S.F."/>
        </authorList>
    </citation>
    <scope>NUCLEOTIDE SEQUENCE</scope>
    <source>
        <strain evidence="1">DOU</strain>
        <plasmid evidence="1">unnamed</plasmid>
    </source>
</reference>
<accession>W5SLL7</accession>
<dbReference type="HOGENOM" id="CLU_3416649_0_0_12"/>
<sequence>MLKGYVESLGTVGDLSVVGDAETSAK</sequence>